<dbReference type="VEuPathDB" id="FungiDB:NCU07613"/>
<dbReference type="PaxDb" id="5141-EFNCRP00000007704"/>
<protein>
    <submittedName>
        <fullName evidence="1">Uncharacterized protein</fullName>
    </submittedName>
</protein>
<evidence type="ECO:0000313" key="1">
    <source>
        <dbReference type="EMBL" id="EAA33611.1"/>
    </source>
</evidence>
<keyword evidence="2" id="KW-1185">Reference proteome</keyword>
<proteinExistence type="predicted"/>
<dbReference type="KEGG" id="ncr:NCU07613"/>
<dbReference type="EMBL" id="CM002239">
    <property type="protein sequence ID" value="EAA33611.1"/>
    <property type="molecule type" value="Genomic_DNA"/>
</dbReference>
<evidence type="ECO:0000313" key="2">
    <source>
        <dbReference type="Proteomes" id="UP000001805"/>
    </source>
</evidence>
<organism evidence="1 2">
    <name type="scientific">Neurospora crassa (strain ATCC 24698 / 74-OR23-1A / CBS 708.71 / DSM 1257 / FGSC 987)</name>
    <dbReference type="NCBI Taxonomy" id="367110"/>
    <lineage>
        <taxon>Eukaryota</taxon>
        <taxon>Fungi</taxon>
        <taxon>Dikarya</taxon>
        <taxon>Ascomycota</taxon>
        <taxon>Pezizomycotina</taxon>
        <taxon>Sordariomycetes</taxon>
        <taxon>Sordariomycetidae</taxon>
        <taxon>Sordariales</taxon>
        <taxon>Sordariaceae</taxon>
        <taxon>Neurospora</taxon>
    </lineage>
</organism>
<gene>
    <name evidence="1" type="ORF">NCU07613</name>
</gene>
<reference evidence="1 2" key="1">
    <citation type="journal article" date="2003" name="Nature">
        <title>The genome sequence of the filamentous fungus Neurospora crassa.</title>
        <authorList>
            <person name="Galagan J.E."/>
            <person name="Calvo S.E."/>
            <person name="Borkovich K.A."/>
            <person name="Selker E.U."/>
            <person name="Read N.D."/>
            <person name="Jaffe D."/>
            <person name="FitzHugh W."/>
            <person name="Ma L.J."/>
            <person name="Smirnov S."/>
            <person name="Purcell S."/>
            <person name="Rehman B."/>
            <person name="Elkins T."/>
            <person name="Engels R."/>
            <person name="Wang S."/>
            <person name="Nielsen C.B."/>
            <person name="Butler J."/>
            <person name="Endrizzi M."/>
            <person name="Qui D."/>
            <person name="Ianakiev P."/>
            <person name="Bell-Pedersen D."/>
            <person name="Nelson M.A."/>
            <person name="Werner-Washburne M."/>
            <person name="Selitrennikoff C.P."/>
            <person name="Kinsey J.A."/>
            <person name="Braun E.L."/>
            <person name="Zelter A."/>
            <person name="Schulte U."/>
            <person name="Kothe G.O."/>
            <person name="Jedd G."/>
            <person name="Mewes W."/>
            <person name="Staben C."/>
            <person name="Marcotte E."/>
            <person name="Greenberg D."/>
            <person name="Roy A."/>
            <person name="Foley K."/>
            <person name="Naylor J."/>
            <person name="Stange-Thomann N."/>
            <person name="Barrett R."/>
            <person name="Gnerre S."/>
            <person name="Kamal M."/>
            <person name="Kamvysselis M."/>
            <person name="Mauceli E."/>
            <person name="Bielke C."/>
            <person name="Rudd S."/>
            <person name="Frishman D."/>
            <person name="Krystofova S."/>
            <person name="Rasmussen C."/>
            <person name="Metzenberg R.L."/>
            <person name="Perkins D.D."/>
            <person name="Kroken S."/>
            <person name="Cogoni C."/>
            <person name="Macino G."/>
            <person name="Catcheside D."/>
            <person name="Li W."/>
            <person name="Pratt R.J."/>
            <person name="Osmani S.A."/>
            <person name="DeSouza C.P."/>
            <person name="Glass L."/>
            <person name="Orbach M.J."/>
            <person name="Berglund J.A."/>
            <person name="Voelker R."/>
            <person name="Yarden O."/>
            <person name="Plamann M."/>
            <person name="Seiler S."/>
            <person name="Dunlap J."/>
            <person name="Radford A."/>
            <person name="Aramayo R."/>
            <person name="Natvig D.O."/>
            <person name="Alex L.A."/>
            <person name="Mannhaupt G."/>
            <person name="Ebbole D.J."/>
            <person name="Freitag M."/>
            <person name="Paulsen I."/>
            <person name="Sachs M.S."/>
            <person name="Lander E.S."/>
            <person name="Nusbaum C."/>
            <person name="Birren B."/>
        </authorList>
    </citation>
    <scope>NUCLEOTIDE SEQUENCE [LARGE SCALE GENOMIC DNA]</scope>
    <source>
        <strain evidence="2">ATCC 24698 / 74-OR23-1A / CBS 708.71 / DSM 1257 / FGSC 987</strain>
    </source>
</reference>
<dbReference type="Proteomes" id="UP000001805">
    <property type="component" value="Chromosome 4, Linkage Group IV"/>
</dbReference>
<accession>Q7SB41</accession>
<sequence length="146" mass="16560">MDQDHRPARQGFDYRVAGRTLSGQMEDPVARIRPSCNVVGGVWEILRQGRVTWEVVPDEMWPKWTDRPQLLLSGCGGGEDPTVHCLTVSPSGRVVQWTDPIDANRRPIRRQSELADCHDAMLGRIRMLVRMELLGLSRSQNRKASD</sequence>
<dbReference type="HOGENOM" id="CLU_1777977_0_0_1"/>
<dbReference type="InParanoid" id="Q7SB41"/>
<dbReference type="GeneID" id="3879001"/>
<dbReference type="AlphaFoldDB" id="Q7SB41"/>
<name>Q7SB41_NEUCR</name>
<dbReference type="RefSeq" id="XP_962847.1">
    <property type="nucleotide sequence ID" value="XM_957754.1"/>
</dbReference>